<proteinExistence type="predicted"/>
<dbReference type="OrthoDB" id="9807125at2"/>
<dbReference type="InterPro" id="IPR000644">
    <property type="entry name" value="CBS_dom"/>
</dbReference>
<dbReference type="Pfam" id="PF00571">
    <property type="entry name" value="CBS"/>
    <property type="match status" value="2"/>
</dbReference>
<evidence type="ECO:0000259" key="3">
    <source>
        <dbReference type="PROSITE" id="PS51371"/>
    </source>
</evidence>
<dbReference type="CDD" id="cd04623">
    <property type="entry name" value="CBS_pair_bac_euk"/>
    <property type="match status" value="1"/>
</dbReference>
<organism evidence="4 5">
    <name type="scientific">Pannonibacter indicus</name>
    <dbReference type="NCBI Taxonomy" id="466044"/>
    <lineage>
        <taxon>Bacteria</taxon>
        <taxon>Pseudomonadati</taxon>
        <taxon>Pseudomonadota</taxon>
        <taxon>Alphaproteobacteria</taxon>
        <taxon>Hyphomicrobiales</taxon>
        <taxon>Stappiaceae</taxon>
        <taxon>Pannonibacter</taxon>
    </lineage>
</organism>
<dbReference type="AlphaFoldDB" id="A0A0K6IAF8"/>
<evidence type="ECO:0000313" key="4">
    <source>
        <dbReference type="EMBL" id="CUB00089.1"/>
    </source>
</evidence>
<dbReference type="RefSeq" id="WP_055456895.1">
    <property type="nucleotide sequence ID" value="NZ_CYHE01000016.1"/>
</dbReference>
<feature type="domain" description="CBS" evidence="3">
    <location>
        <begin position="8"/>
        <end position="66"/>
    </location>
</feature>
<dbReference type="PROSITE" id="PS51371">
    <property type="entry name" value="CBS"/>
    <property type="match status" value="2"/>
</dbReference>
<dbReference type="Gene3D" id="3.10.580.10">
    <property type="entry name" value="CBS-domain"/>
    <property type="match status" value="1"/>
</dbReference>
<evidence type="ECO:0000313" key="5">
    <source>
        <dbReference type="Proteomes" id="UP000183900"/>
    </source>
</evidence>
<sequence>MTVASILNTKGRDVITASSSATAGDICKLLAEKRIGAVVITDAKRHIEGIVSERDIVRVIGAEGPEALNKPVTAIMTRTVISASEGDTLNSIMSRMTSGRFRHMPVVSGGKLTGLISIGDVVKHRIAQVEEEAEQMRNYIAMA</sequence>
<dbReference type="SUPFAM" id="SSF54631">
    <property type="entry name" value="CBS-domain pair"/>
    <property type="match status" value="1"/>
</dbReference>
<evidence type="ECO:0000256" key="2">
    <source>
        <dbReference type="PROSITE-ProRule" id="PRU00703"/>
    </source>
</evidence>
<dbReference type="SMART" id="SM00116">
    <property type="entry name" value="CBS"/>
    <property type="match status" value="2"/>
</dbReference>
<protein>
    <submittedName>
        <fullName evidence="4">CBS domain</fullName>
    </submittedName>
</protein>
<dbReference type="PANTHER" id="PTHR43080:SF2">
    <property type="entry name" value="CBS DOMAIN-CONTAINING PROTEIN"/>
    <property type="match status" value="1"/>
</dbReference>
<keyword evidence="1 2" id="KW-0129">CBS domain</keyword>
<dbReference type="PANTHER" id="PTHR43080">
    <property type="entry name" value="CBS DOMAIN-CONTAINING PROTEIN CBSX3, MITOCHONDRIAL"/>
    <property type="match status" value="1"/>
</dbReference>
<dbReference type="InterPro" id="IPR044725">
    <property type="entry name" value="CBSX3_CBS_dom"/>
</dbReference>
<keyword evidence="5" id="KW-1185">Reference proteome</keyword>
<dbReference type="EMBL" id="CYHE01000016">
    <property type="protein sequence ID" value="CUB00089.1"/>
    <property type="molecule type" value="Genomic_DNA"/>
</dbReference>
<dbReference type="InterPro" id="IPR051257">
    <property type="entry name" value="Diverse_CBS-Domain"/>
</dbReference>
<feature type="domain" description="CBS" evidence="3">
    <location>
        <begin position="76"/>
        <end position="131"/>
    </location>
</feature>
<evidence type="ECO:0000256" key="1">
    <source>
        <dbReference type="ARBA" id="ARBA00023122"/>
    </source>
</evidence>
<accession>A0A0K6IAF8</accession>
<dbReference type="Proteomes" id="UP000183900">
    <property type="component" value="Unassembled WGS sequence"/>
</dbReference>
<gene>
    <name evidence="4" type="ORF">Ga0061067_11634</name>
</gene>
<reference evidence="5" key="1">
    <citation type="submission" date="2015-08" db="EMBL/GenBank/DDBJ databases">
        <authorList>
            <person name="Varghese N."/>
        </authorList>
    </citation>
    <scope>NUCLEOTIDE SEQUENCE [LARGE SCALE GENOMIC DNA]</scope>
    <source>
        <strain evidence="5">DSM 23407</strain>
    </source>
</reference>
<dbReference type="InterPro" id="IPR046342">
    <property type="entry name" value="CBS_dom_sf"/>
</dbReference>
<name>A0A0K6IAF8_9HYPH</name>